<evidence type="ECO:0000256" key="1">
    <source>
        <dbReference type="ARBA" id="ARBA00009350"/>
    </source>
</evidence>
<dbReference type="Pfam" id="PF02001">
    <property type="entry name" value="DUF134"/>
    <property type="match status" value="1"/>
</dbReference>
<dbReference type="PANTHER" id="PTHR37478:SF2">
    <property type="entry name" value="UPF0251 PROTEIN TK0562"/>
    <property type="match status" value="1"/>
</dbReference>
<comment type="caution">
    <text evidence="3">The sequence shown here is derived from an EMBL/GenBank/DDBJ whole genome shotgun (WGS) entry which is preliminary data.</text>
</comment>
<name>A0A7V3YK04_9BACT</name>
<dbReference type="SUPFAM" id="SSF88659">
    <property type="entry name" value="Sigma3 and sigma4 domains of RNA polymerase sigma factors"/>
    <property type="match status" value="1"/>
</dbReference>
<dbReference type="Gene3D" id="1.10.10.10">
    <property type="entry name" value="Winged helix-like DNA-binding domain superfamily/Winged helix DNA-binding domain"/>
    <property type="match status" value="1"/>
</dbReference>
<dbReference type="HAMAP" id="MF_00674">
    <property type="entry name" value="UPF0251"/>
    <property type="match status" value="1"/>
</dbReference>
<dbReference type="InterPro" id="IPR013324">
    <property type="entry name" value="RNA_pol_sigma_r3/r4-like"/>
</dbReference>
<organism evidence="3">
    <name type="scientific">Candidatus Caldatribacterium californiense</name>
    <dbReference type="NCBI Taxonomy" id="1454726"/>
    <lineage>
        <taxon>Bacteria</taxon>
        <taxon>Pseudomonadati</taxon>
        <taxon>Atribacterota</taxon>
        <taxon>Atribacteria</taxon>
        <taxon>Atribacterales</taxon>
        <taxon>Candidatus Caldatribacteriaceae</taxon>
        <taxon>Candidatus Caldatribacterium</taxon>
    </lineage>
</organism>
<evidence type="ECO:0000313" key="3">
    <source>
        <dbReference type="EMBL" id="HGI74100.1"/>
    </source>
</evidence>
<dbReference type="InterPro" id="IPR036388">
    <property type="entry name" value="WH-like_DNA-bd_sf"/>
</dbReference>
<dbReference type="AlphaFoldDB" id="A0A7V3YK04"/>
<protein>
    <recommendedName>
        <fullName evidence="2">UPF0251 protein ENU96_00225</fullName>
    </recommendedName>
</protein>
<reference evidence="3" key="1">
    <citation type="journal article" date="2020" name="mSystems">
        <title>Genome- and Community-Level Interaction Insights into Carbon Utilization and Element Cycling Functions of Hydrothermarchaeota in Hydrothermal Sediment.</title>
        <authorList>
            <person name="Zhou Z."/>
            <person name="Liu Y."/>
            <person name="Xu W."/>
            <person name="Pan J."/>
            <person name="Luo Z.H."/>
            <person name="Li M."/>
        </authorList>
    </citation>
    <scope>NUCLEOTIDE SEQUENCE [LARGE SCALE GENOMIC DNA]</scope>
    <source>
        <strain evidence="3">SpSt-716</strain>
    </source>
</reference>
<dbReference type="EMBL" id="DTEN01000008">
    <property type="protein sequence ID" value="HGI74100.1"/>
    <property type="molecule type" value="Genomic_DNA"/>
</dbReference>
<proteinExistence type="inferred from homology"/>
<accession>A0A7V3YK04</accession>
<dbReference type="InterPro" id="IPR002852">
    <property type="entry name" value="UPF0251"/>
</dbReference>
<dbReference type="PANTHER" id="PTHR37478">
    <property type="match status" value="1"/>
</dbReference>
<gene>
    <name evidence="3" type="ORF">ENU96_00225</name>
</gene>
<comment type="similarity">
    <text evidence="1 2">Belongs to the UPF0251 family.</text>
</comment>
<evidence type="ECO:0000256" key="2">
    <source>
        <dbReference type="HAMAP-Rule" id="MF_00674"/>
    </source>
</evidence>
<sequence length="118" mass="13711">MPRPHCLRRIGWVPKIWCFYPETLENPQEIVLTLDELEAIRLADFEGLYQEEAAQRMGISRPTFGRILENARKKVAEALILGKSLRIEGGPVYQEEFPFPPHRCRCRKGWRGQGSCRT</sequence>